<dbReference type="EMBL" id="JAUCBP010000012">
    <property type="protein sequence ID" value="MDM7861729.1"/>
    <property type="molecule type" value="Genomic_DNA"/>
</dbReference>
<dbReference type="PROSITE" id="PS51257">
    <property type="entry name" value="PROKAR_LIPOPROTEIN"/>
    <property type="match status" value="1"/>
</dbReference>
<proteinExistence type="predicted"/>
<keyword evidence="3" id="KW-0732">Signal</keyword>
<comment type="cofactor">
    <cofactor evidence="1">
        <name>Mg(2+)</name>
        <dbReference type="ChEBI" id="CHEBI:18420"/>
    </cofactor>
</comment>
<evidence type="ECO:0000256" key="2">
    <source>
        <dbReference type="ARBA" id="ARBA00022801"/>
    </source>
</evidence>
<dbReference type="Gene3D" id="3.90.79.10">
    <property type="entry name" value="Nucleoside Triphosphate Pyrophosphohydrolase"/>
    <property type="match status" value="1"/>
</dbReference>
<dbReference type="InterPro" id="IPR020084">
    <property type="entry name" value="NUDIX_hydrolase_CS"/>
</dbReference>
<feature type="chain" id="PRO_5045998287" evidence="3">
    <location>
        <begin position="25"/>
        <end position="174"/>
    </location>
</feature>
<dbReference type="RefSeq" id="WP_289366386.1">
    <property type="nucleotide sequence ID" value="NZ_JAUCBP010000012.1"/>
</dbReference>
<evidence type="ECO:0000313" key="5">
    <source>
        <dbReference type="EMBL" id="MDM7861729.1"/>
    </source>
</evidence>
<evidence type="ECO:0000256" key="1">
    <source>
        <dbReference type="ARBA" id="ARBA00001946"/>
    </source>
</evidence>
<organism evidence="5 6">
    <name type="scientific">Alteromonas arenosi</name>
    <dbReference type="NCBI Taxonomy" id="3055817"/>
    <lineage>
        <taxon>Bacteria</taxon>
        <taxon>Pseudomonadati</taxon>
        <taxon>Pseudomonadota</taxon>
        <taxon>Gammaproteobacteria</taxon>
        <taxon>Alteromonadales</taxon>
        <taxon>Alteromonadaceae</taxon>
        <taxon>Alteromonas/Salinimonas group</taxon>
        <taxon>Alteromonas</taxon>
    </lineage>
</organism>
<dbReference type="EC" id="3.6.-.-" evidence="5"/>
<dbReference type="InterPro" id="IPR000086">
    <property type="entry name" value="NUDIX_hydrolase_dom"/>
</dbReference>
<evidence type="ECO:0000256" key="3">
    <source>
        <dbReference type="SAM" id="SignalP"/>
    </source>
</evidence>
<feature type="domain" description="Nudix hydrolase" evidence="4">
    <location>
        <begin position="40"/>
        <end position="165"/>
    </location>
</feature>
<dbReference type="Proteomes" id="UP001234343">
    <property type="component" value="Unassembled WGS sequence"/>
</dbReference>
<accession>A0ABT7SZW2</accession>
<evidence type="ECO:0000313" key="6">
    <source>
        <dbReference type="Proteomes" id="UP001234343"/>
    </source>
</evidence>
<dbReference type="PROSITE" id="PS51462">
    <property type="entry name" value="NUDIX"/>
    <property type="match status" value="1"/>
</dbReference>
<name>A0ABT7SZW2_9ALTE</name>
<keyword evidence="6" id="KW-1185">Reference proteome</keyword>
<sequence length="174" mass="18977">MILSVRLRHSAIICVFLLVACSEAPPLPPHCRVQIEAPLPNNQPSACIITAANKLLVIGHRLSGRLDVPGGGGVAHESAACTAHRETFEETGLNTEVTALLGITESGLYLFACQQTGGLTPDKYPQLPVPGWSSTEVTHIEWVDPYILTHDDWRYPDQLVEIKDAYVEAIKVQD</sequence>
<reference evidence="5 6" key="1">
    <citation type="submission" date="2023-06" db="EMBL/GenBank/DDBJ databases">
        <title>Alteromonas sp. ASW11-36 isolated from intertidal sand.</title>
        <authorList>
            <person name="Li Y."/>
        </authorList>
    </citation>
    <scope>NUCLEOTIDE SEQUENCE [LARGE SCALE GENOMIC DNA]</scope>
    <source>
        <strain evidence="5 6">ASW11-36</strain>
    </source>
</reference>
<dbReference type="CDD" id="cd02883">
    <property type="entry name" value="NUDIX_Hydrolase"/>
    <property type="match status" value="1"/>
</dbReference>
<comment type="caution">
    <text evidence="5">The sequence shown here is derived from an EMBL/GenBank/DDBJ whole genome shotgun (WGS) entry which is preliminary data.</text>
</comment>
<dbReference type="InterPro" id="IPR015797">
    <property type="entry name" value="NUDIX_hydrolase-like_dom_sf"/>
</dbReference>
<protein>
    <submittedName>
        <fullName evidence="5">NUDIX hydrolase</fullName>
        <ecNumber evidence="5">3.6.-.-</ecNumber>
    </submittedName>
</protein>
<dbReference type="GO" id="GO:0016787">
    <property type="term" value="F:hydrolase activity"/>
    <property type="evidence" value="ECO:0007669"/>
    <property type="project" value="UniProtKB-KW"/>
</dbReference>
<dbReference type="PROSITE" id="PS00893">
    <property type="entry name" value="NUDIX_BOX"/>
    <property type="match status" value="1"/>
</dbReference>
<feature type="signal peptide" evidence="3">
    <location>
        <begin position="1"/>
        <end position="24"/>
    </location>
</feature>
<keyword evidence="2 5" id="KW-0378">Hydrolase</keyword>
<gene>
    <name evidence="5" type="ORF">QTP81_14095</name>
</gene>
<evidence type="ECO:0000259" key="4">
    <source>
        <dbReference type="PROSITE" id="PS51462"/>
    </source>
</evidence>
<dbReference type="SUPFAM" id="SSF55811">
    <property type="entry name" value="Nudix"/>
    <property type="match status" value="1"/>
</dbReference>
<dbReference type="Pfam" id="PF00293">
    <property type="entry name" value="NUDIX"/>
    <property type="match status" value="1"/>
</dbReference>